<protein>
    <submittedName>
        <fullName evidence="2">Uncharacterized protein</fullName>
    </submittedName>
</protein>
<dbReference type="AlphaFoldDB" id="A0A835U9R6"/>
<evidence type="ECO:0000313" key="2">
    <source>
        <dbReference type="EMBL" id="KAG0453473.1"/>
    </source>
</evidence>
<feature type="region of interest" description="Disordered" evidence="1">
    <location>
        <begin position="76"/>
        <end position="103"/>
    </location>
</feature>
<gene>
    <name evidence="2" type="ORF">HPP92_024777</name>
</gene>
<name>A0A835U9R6_VANPL</name>
<accession>A0A835U9R6</accession>
<dbReference type="OrthoDB" id="1698776at2759"/>
<dbReference type="Proteomes" id="UP000639772">
    <property type="component" value="Unassembled WGS sequence"/>
</dbReference>
<comment type="caution">
    <text evidence="2">The sequence shown here is derived from an EMBL/GenBank/DDBJ whole genome shotgun (WGS) entry which is preliminary data.</text>
</comment>
<evidence type="ECO:0000313" key="3">
    <source>
        <dbReference type="Proteomes" id="UP000639772"/>
    </source>
</evidence>
<reference evidence="2 3" key="1">
    <citation type="journal article" date="2020" name="Nat. Food">
        <title>A phased Vanilla planifolia genome enables genetic improvement of flavour and production.</title>
        <authorList>
            <person name="Hasing T."/>
            <person name="Tang H."/>
            <person name="Brym M."/>
            <person name="Khazi F."/>
            <person name="Huang T."/>
            <person name="Chambers A.H."/>
        </authorList>
    </citation>
    <scope>NUCLEOTIDE SEQUENCE [LARGE SCALE GENOMIC DNA]</scope>
    <source>
        <tissue evidence="2">Leaf</tissue>
    </source>
</reference>
<proteinExistence type="predicted"/>
<organism evidence="2 3">
    <name type="scientific">Vanilla planifolia</name>
    <name type="common">Vanilla</name>
    <dbReference type="NCBI Taxonomy" id="51239"/>
    <lineage>
        <taxon>Eukaryota</taxon>
        <taxon>Viridiplantae</taxon>
        <taxon>Streptophyta</taxon>
        <taxon>Embryophyta</taxon>
        <taxon>Tracheophyta</taxon>
        <taxon>Spermatophyta</taxon>
        <taxon>Magnoliopsida</taxon>
        <taxon>Liliopsida</taxon>
        <taxon>Asparagales</taxon>
        <taxon>Orchidaceae</taxon>
        <taxon>Vanilloideae</taxon>
        <taxon>Vanilleae</taxon>
        <taxon>Vanilla</taxon>
    </lineage>
</organism>
<sequence>MSGLSNANIGTEKARLAERWLSVQGHKVTLLFQGKKGQRKYLEPASPSTSATGAEVTHAILPRKALTTLNKNKRLKAGGRGCPLKVGRSDPGPTTVYQKHWSPAKSKTMYGRRFAQRPKVKEVGDWMRGEPCDRLSLNGGRNHNGPKVAKFLPGKFHRQTKANDREARLK</sequence>
<evidence type="ECO:0000256" key="1">
    <source>
        <dbReference type="SAM" id="MobiDB-lite"/>
    </source>
</evidence>
<dbReference type="EMBL" id="JADCNM010000014">
    <property type="protein sequence ID" value="KAG0453473.1"/>
    <property type="molecule type" value="Genomic_DNA"/>
</dbReference>